<feature type="non-terminal residue" evidence="1">
    <location>
        <position position="1"/>
    </location>
</feature>
<name>A0A381ZTN2_9ZZZZ</name>
<reference evidence="1" key="1">
    <citation type="submission" date="2018-05" db="EMBL/GenBank/DDBJ databases">
        <authorList>
            <person name="Lanie J.A."/>
            <person name="Ng W.-L."/>
            <person name="Kazmierczak K.M."/>
            <person name="Andrzejewski T.M."/>
            <person name="Davidsen T.M."/>
            <person name="Wayne K.J."/>
            <person name="Tettelin H."/>
            <person name="Glass J.I."/>
            <person name="Rusch D."/>
            <person name="Podicherti R."/>
            <person name="Tsui H.-C.T."/>
            <person name="Winkler M.E."/>
        </authorList>
    </citation>
    <scope>NUCLEOTIDE SEQUENCE</scope>
</reference>
<evidence type="ECO:0000313" key="1">
    <source>
        <dbReference type="EMBL" id="SVA92222.1"/>
    </source>
</evidence>
<dbReference type="AlphaFoldDB" id="A0A381ZTN2"/>
<dbReference type="EMBL" id="UINC01022493">
    <property type="protein sequence ID" value="SVA92222.1"/>
    <property type="molecule type" value="Genomic_DNA"/>
</dbReference>
<protein>
    <submittedName>
        <fullName evidence="1">Uncharacterized protein</fullName>
    </submittedName>
</protein>
<proteinExistence type="predicted"/>
<sequence>VVNVQGETQDVNRCEVADEAVVVSKVRPVKASNGVEGKTELTISSVWWHRYQPKADKDGEGRKYIVSL</sequence>
<organism evidence="1">
    <name type="scientific">marine metagenome</name>
    <dbReference type="NCBI Taxonomy" id="408172"/>
    <lineage>
        <taxon>unclassified sequences</taxon>
        <taxon>metagenomes</taxon>
        <taxon>ecological metagenomes</taxon>
    </lineage>
</organism>
<gene>
    <name evidence="1" type="ORF">METZ01_LOCUS145076</name>
</gene>
<accession>A0A381ZTN2</accession>